<dbReference type="KEGG" id="cbae:COR50_07370"/>
<name>A0A291QSS6_9BACT</name>
<organism evidence="1 2">
    <name type="scientific">Chitinophaga caeni</name>
    <dbReference type="NCBI Taxonomy" id="2029983"/>
    <lineage>
        <taxon>Bacteria</taxon>
        <taxon>Pseudomonadati</taxon>
        <taxon>Bacteroidota</taxon>
        <taxon>Chitinophagia</taxon>
        <taxon>Chitinophagales</taxon>
        <taxon>Chitinophagaceae</taxon>
        <taxon>Chitinophaga</taxon>
    </lineage>
</organism>
<gene>
    <name evidence="1" type="ORF">COR50_07370</name>
</gene>
<evidence type="ECO:0000313" key="2">
    <source>
        <dbReference type="Proteomes" id="UP000220133"/>
    </source>
</evidence>
<dbReference type="EMBL" id="CP023777">
    <property type="protein sequence ID" value="ATL47020.1"/>
    <property type="molecule type" value="Genomic_DNA"/>
</dbReference>
<protein>
    <submittedName>
        <fullName evidence="1">Uncharacterized protein</fullName>
    </submittedName>
</protein>
<sequence length="67" mass="8148">MKRRNLNKRENLTFSNMEIEKIPIEEAMKLLKEVGIDVLQEEAELIMEFLYNYTKIVINECFRDYMD</sequence>
<proteinExistence type="predicted"/>
<evidence type="ECO:0000313" key="1">
    <source>
        <dbReference type="EMBL" id="ATL47020.1"/>
    </source>
</evidence>
<accession>A0A291QSS6</accession>
<reference evidence="1 2" key="1">
    <citation type="submission" date="2017-10" db="EMBL/GenBank/DDBJ databases">
        <title>Paenichitinophaga pekingensis gen. nov., sp. nov., isolated from activated sludge.</title>
        <authorList>
            <person name="Jin D."/>
            <person name="Kong X."/>
            <person name="Deng Y."/>
            <person name="Bai Z."/>
        </authorList>
    </citation>
    <scope>NUCLEOTIDE SEQUENCE [LARGE SCALE GENOMIC DNA]</scope>
    <source>
        <strain evidence="1 2">13</strain>
    </source>
</reference>
<dbReference type="Proteomes" id="UP000220133">
    <property type="component" value="Chromosome"/>
</dbReference>
<dbReference type="AlphaFoldDB" id="A0A291QSS6"/>
<dbReference type="OrthoDB" id="1275017at2"/>
<dbReference type="RefSeq" id="WP_098193405.1">
    <property type="nucleotide sequence ID" value="NZ_CP023777.1"/>
</dbReference>
<keyword evidence="2" id="KW-1185">Reference proteome</keyword>